<proteinExistence type="predicted"/>
<dbReference type="PROSITE" id="PS50003">
    <property type="entry name" value="PH_DOMAIN"/>
    <property type="match status" value="2"/>
</dbReference>
<evidence type="ECO:0000259" key="2">
    <source>
        <dbReference type="PROSITE" id="PS50003"/>
    </source>
</evidence>
<evidence type="ECO:0000313" key="4">
    <source>
        <dbReference type="Proteomes" id="UP000027361"/>
    </source>
</evidence>
<dbReference type="Pfam" id="PF00169">
    <property type="entry name" value="PH"/>
    <property type="match status" value="2"/>
</dbReference>
<feature type="region of interest" description="Disordered" evidence="1">
    <location>
        <begin position="212"/>
        <end position="236"/>
    </location>
</feature>
<dbReference type="InParanoid" id="A0A066WG89"/>
<dbReference type="EMBL" id="JMSN01000005">
    <property type="protein sequence ID" value="KDN52982.1"/>
    <property type="molecule type" value="Genomic_DNA"/>
</dbReference>
<feature type="region of interest" description="Disordered" evidence="1">
    <location>
        <begin position="268"/>
        <end position="368"/>
    </location>
</feature>
<dbReference type="GeneID" id="25266995"/>
<feature type="domain" description="PH" evidence="2">
    <location>
        <begin position="439"/>
        <end position="644"/>
    </location>
</feature>
<feature type="compositionally biased region" description="Polar residues" evidence="1">
    <location>
        <begin position="663"/>
        <end position="680"/>
    </location>
</feature>
<dbReference type="FunFam" id="2.30.29.30:FF:000286">
    <property type="entry name" value="PH-protein kinase domain containing protein"/>
    <property type="match status" value="1"/>
</dbReference>
<feature type="compositionally biased region" description="Low complexity" evidence="1">
    <location>
        <begin position="34"/>
        <end position="46"/>
    </location>
</feature>
<dbReference type="AlphaFoldDB" id="A0A066WG89"/>
<feature type="region of interest" description="Disordered" evidence="1">
    <location>
        <begin position="648"/>
        <end position="733"/>
    </location>
</feature>
<evidence type="ECO:0000256" key="1">
    <source>
        <dbReference type="SAM" id="MobiDB-lite"/>
    </source>
</evidence>
<feature type="compositionally biased region" description="Low complexity" evidence="1">
    <location>
        <begin position="1"/>
        <end position="21"/>
    </location>
</feature>
<dbReference type="Proteomes" id="UP000027361">
    <property type="component" value="Unassembled WGS sequence"/>
</dbReference>
<sequence>MTSVASGSAVSPSANSPVTSTIQLQAQLQTPSHSQSGTSFQQQPQQHRGQLSTEDEADGDDEDGDAEEEEDDEGAEGGTDLLQEHTIKSGYLWKKGEKRKTWKKRWFVLRASKLAYYKNEKEYQLLRLIDMSEVHAVASVELKKNENSFGIVTPKRTYYVKTGSRRDMQDWIQHLNDVKTQIAQSATLTQDLAKTTLSPMTQQDPTQVAVPGIGVFHSPAQPRPIPSGSRMSPPLGAAAFSPLTATSDSDVSEAQKFGLSYASSFGQSVLGSSPARTTASAGPVQSTADRLSSGGYSPSTSHSGAEGSDQRLNRSASMSRRDRSVSESGGERLTLPGQATFSGGGASSAAGMVSSSEEEEEWDEEEGADRAMPLPALAAGGITYAPTNLDFAEQVAKQQMPGQLPDLGSSPAALTTAGAAANGANAGGSGSDFLRDPSRVILQGYLMKQSNRRKHWRKRWFVLTSSKLMYTRSHMDAKAHRQIPVASILDAIEYESKKAAKDTSSTLSSPTSVVKTFNFGSFGEAGESSAYGEGDVEGEVPGSGLSGASGTVGGSGGSGGGGLAGCGAPAIERRNSVIAAAGSVASSVGAGVGAAISGSGVGGSGRKRKENCFRIITPKRNFLICAPSEEEEIKWLSTLQTLISRVRDAQNEKEQERDRLKRQQSQKGSRLIGTTVQGFNVGSPLPPPAHQQQHQQQSSAAAGSAAVSVPKRTRSTNNAPASALPVEGEQQRS</sequence>
<dbReference type="RefSeq" id="XP_013245821.1">
    <property type="nucleotide sequence ID" value="XM_013390367.1"/>
</dbReference>
<feature type="compositionally biased region" description="Polar residues" evidence="1">
    <location>
        <begin position="268"/>
        <end position="290"/>
    </location>
</feature>
<feature type="domain" description="PH" evidence="2">
    <location>
        <begin position="85"/>
        <end position="180"/>
    </location>
</feature>
<feature type="compositionally biased region" description="Acidic residues" evidence="1">
    <location>
        <begin position="53"/>
        <end position="75"/>
    </location>
</feature>
<reference evidence="3 4" key="1">
    <citation type="submission" date="2014-05" db="EMBL/GenBank/DDBJ databases">
        <title>Draft genome sequence of a rare smut relative, Tilletiaria anomala UBC 951.</title>
        <authorList>
            <consortium name="DOE Joint Genome Institute"/>
            <person name="Toome M."/>
            <person name="Kuo A."/>
            <person name="Henrissat B."/>
            <person name="Lipzen A."/>
            <person name="Tritt A."/>
            <person name="Yoshinaga Y."/>
            <person name="Zane M."/>
            <person name="Barry K."/>
            <person name="Grigoriev I.V."/>
            <person name="Spatafora J.W."/>
            <person name="Aimea M.C."/>
        </authorList>
    </citation>
    <scope>NUCLEOTIDE SEQUENCE [LARGE SCALE GENOMIC DNA]</scope>
    <source>
        <strain evidence="3 4">UBC 951</strain>
    </source>
</reference>
<evidence type="ECO:0000313" key="3">
    <source>
        <dbReference type="EMBL" id="KDN52982.1"/>
    </source>
</evidence>
<dbReference type="OMA" id="RSHMDAK"/>
<feature type="compositionally biased region" description="Polar residues" evidence="1">
    <location>
        <begin position="22"/>
        <end position="33"/>
    </location>
</feature>
<dbReference type="HOGENOM" id="CLU_368098_0_0_1"/>
<gene>
    <name evidence="3" type="ORF">K437DRAFT_289731</name>
</gene>
<dbReference type="Gene3D" id="2.30.29.30">
    <property type="entry name" value="Pleckstrin-homology domain (PH domain)/Phosphotyrosine-binding domain (PTB)"/>
    <property type="match status" value="3"/>
</dbReference>
<keyword evidence="4" id="KW-1185">Reference proteome</keyword>
<accession>A0A066WG89</accession>
<feature type="compositionally biased region" description="Gly residues" evidence="1">
    <location>
        <begin position="544"/>
        <end position="553"/>
    </location>
</feature>
<feature type="compositionally biased region" description="Low complexity" evidence="1">
    <location>
        <begin position="292"/>
        <end position="304"/>
    </location>
</feature>
<dbReference type="STRING" id="1037660.A0A066WG89"/>
<dbReference type="OrthoDB" id="2157866at2759"/>
<organism evidence="3 4">
    <name type="scientific">Tilletiaria anomala (strain ATCC 24038 / CBS 436.72 / UBC 951)</name>
    <dbReference type="NCBI Taxonomy" id="1037660"/>
    <lineage>
        <taxon>Eukaryota</taxon>
        <taxon>Fungi</taxon>
        <taxon>Dikarya</taxon>
        <taxon>Basidiomycota</taxon>
        <taxon>Ustilaginomycotina</taxon>
        <taxon>Exobasidiomycetes</taxon>
        <taxon>Georgefischeriales</taxon>
        <taxon>Tilletiariaceae</taxon>
        <taxon>Tilletiaria</taxon>
    </lineage>
</organism>
<dbReference type="InterPro" id="IPR051707">
    <property type="entry name" value="PI-Interact_SigTrans_Reg"/>
</dbReference>
<feature type="region of interest" description="Disordered" evidence="1">
    <location>
        <begin position="1"/>
        <end position="81"/>
    </location>
</feature>
<comment type="caution">
    <text evidence="3">The sequence shown here is derived from an EMBL/GenBank/DDBJ whole genome shotgun (WGS) entry which is preliminary data.</text>
</comment>
<feature type="compositionally biased region" description="Low complexity" evidence="1">
    <location>
        <begin position="337"/>
        <end position="355"/>
    </location>
</feature>
<dbReference type="InterPro" id="IPR001849">
    <property type="entry name" value="PH_domain"/>
</dbReference>
<dbReference type="SMART" id="SM00233">
    <property type="entry name" value="PH"/>
    <property type="match status" value="2"/>
</dbReference>
<dbReference type="InterPro" id="IPR011993">
    <property type="entry name" value="PH-like_dom_sf"/>
</dbReference>
<protein>
    <submittedName>
        <fullName evidence="3">PH domain-like protein</fullName>
    </submittedName>
</protein>
<feature type="compositionally biased region" description="Basic and acidic residues" evidence="1">
    <location>
        <begin position="648"/>
        <end position="661"/>
    </location>
</feature>
<feature type="compositionally biased region" description="Acidic residues" evidence="1">
    <location>
        <begin position="356"/>
        <end position="367"/>
    </location>
</feature>
<dbReference type="SUPFAM" id="SSF50729">
    <property type="entry name" value="PH domain-like"/>
    <property type="match status" value="2"/>
</dbReference>
<feature type="region of interest" description="Disordered" evidence="1">
    <location>
        <begin position="527"/>
        <end position="553"/>
    </location>
</feature>
<feature type="compositionally biased region" description="Low complexity" evidence="1">
    <location>
        <begin position="690"/>
        <end position="710"/>
    </location>
</feature>
<dbReference type="PANTHER" id="PTHR14336">
    <property type="entry name" value="TANDEM PH DOMAIN CONTAINING PROTEIN"/>
    <property type="match status" value="1"/>
</dbReference>
<name>A0A066WG89_TILAU</name>
<dbReference type="PANTHER" id="PTHR14336:SF8">
    <property type="entry name" value="PROTEIN OPY1"/>
    <property type="match status" value="1"/>
</dbReference>